<evidence type="ECO:0000256" key="6">
    <source>
        <dbReference type="ARBA" id="ARBA00023004"/>
    </source>
</evidence>
<evidence type="ECO:0000259" key="15">
    <source>
        <dbReference type="Pfam" id="PF07715"/>
    </source>
</evidence>
<protein>
    <submittedName>
        <fullName evidence="16">TonB-dependent receptor</fullName>
    </submittedName>
</protein>
<evidence type="ECO:0000256" key="1">
    <source>
        <dbReference type="ARBA" id="ARBA00004571"/>
    </source>
</evidence>
<evidence type="ECO:0000256" key="4">
    <source>
        <dbReference type="ARBA" id="ARBA00022496"/>
    </source>
</evidence>
<feature type="domain" description="TonB-dependent receptor-like beta-barrel" evidence="14">
    <location>
        <begin position="274"/>
        <end position="731"/>
    </location>
</feature>
<evidence type="ECO:0000256" key="12">
    <source>
        <dbReference type="RuleBase" id="RU003357"/>
    </source>
</evidence>
<keyword evidence="7" id="KW-0406">Ion transport</keyword>
<organism evidence="16 17">
    <name type="scientific">Sphingomonas agrestis</name>
    <dbReference type="NCBI Taxonomy" id="3080540"/>
    <lineage>
        <taxon>Bacteria</taxon>
        <taxon>Pseudomonadati</taxon>
        <taxon>Pseudomonadota</taxon>
        <taxon>Alphaproteobacteria</taxon>
        <taxon>Sphingomonadales</taxon>
        <taxon>Sphingomonadaceae</taxon>
        <taxon>Sphingomonas</taxon>
    </lineage>
</organism>
<evidence type="ECO:0000256" key="8">
    <source>
        <dbReference type="ARBA" id="ARBA00023077"/>
    </source>
</evidence>
<evidence type="ECO:0000256" key="7">
    <source>
        <dbReference type="ARBA" id="ARBA00023065"/>
    </source>
</evidence>
<dbReference type="Pfam" id="PF07715">
    <property type="entry name" value="Plug"/>
    <property type="match status" value="1"/>
</dbReference>
<evidence type="ECO:0000256" key="11">
    <source>
        <dbReference type="PROSITE-ProRule" id="PRU01360"/>
    </source>
</evidence>
<keyword evidence="3 11" id="KW-1134">Transmembrane beta strand</keyword>
<keyword evidence="8 12" id="KW-0798">TonB box</keyword>
<evidence type="ECO:0000256" key="2">
    <source>
        <dbReference type="ARBA" id="ARBA00022448"/>
    </source>
</evidence>
<reference evidence="16 17" key="1">
    <citation type="submission" date="2023-10" db="EMBL/GenBank/DDBJ databases">
        <title>Sphingomonas sp. HF-S4 16S ribosomal RNA gene Genome sequencing and assembly.</title>
        <authorList>
            <person name="Lee H."/>
        </authorList>
    </citation>
    <scope>NUCLEOTIDE SEQUENCE [LARGE SCALE GENOMIC DNA]</scope>
    <source>
        <strain evidence="16 17">HF-S4</strain>
    </source>
</reference>
<keyword evidence="6" id="KW-0408">Iron</keyword>
<dbReference type="RefSeq" id="WP_317224600.1">
    <property type="nucleotide sequence ID" value="NZ_JAWJEJ010000001.1"/>
</dbReference>
<dbReference type="EMBL" id="JAWJEJ010000001">
    <property type="protein sequence ID" value="MDV3455376.1"/>
    <property type="molecule type" value="Genomic_DNA"/>
</dbReference>
<dbReference type="PANTHER" id="PTHR32552">
    <property type="entry name" value="FERRICHROME IRON RECEPTOR-RELATED"/>
    <property type="match status" value="1"/>
</dbReference>
<dbReference type="InterPro" id="IPR036942">
    <property type="entry name" value="Beta-barrel_TonB_sf"/>
</dbReference>
<evidence type="ECO:0000259" key="14">
    <source>
        <dbReference type="Pfam" id="PF00593"/>
    </source>
</evidence>
<accession>A0ABU3Y1X4</accession>
<keyword evidence="5 11" id="KW-0812">Transmembrane</keyword>
<evidence type="ECO:0000256" key="3">
    <source>
        <dbReference type="ARBA" id="ARBA00022452"/>
    </source>
</evidence>
<name>A0ABU3Y1X4_9SPHN</name>
<evidence type="ECO:0000256" key="9">
    <source>
        <dbReference type="ARBA" id="ARBA00023136"/>
    </source>
</evidence>
<keyword evidence="16" id="KW-0675">Receptor</keyword>
<dbReference type="Gene3D" id="2.40.170.20">
    <property type="entry name" value="TonB-dependent receptor, beta-barrel domain"/>
    <property type="match status" value="1"/>
</dbReference>
<dbReference type="Pfam" id="PF00593">
    <property type="entry name" value="TonB_dep_Rec_b-barrel"/>
    <property type="match status" value="1"/>
</dbReference>
<keyword evidence="10 11" id="KW-0998">Cell outer membrane</keyword>
<keyword evidence="9 11" id="KW-0472">Membrane</keyword>
<evidence type="ECO:0000313" key="17">
    <source>
        <dbReference type="Proteomes" id="UP001273531"/>
    </source>
</evidence>
<gene>
    <name evidence="16" type="ORF">RZN05_00150</name>
</gene>
<dbReference type="InterPro" id="IPR012910">
    <property type="entry name" value="Plug_dom"/>
</dbReference>
<comment type="similarity">
    <text evidence="11 12">Belongs to the TonB-dependent receptor family.</text>
</comment>
<keyword evidence="17" id="KW-1185">Reference proteome</keyword>
<feature type="chain" id="PRO_5046550973" evidence="13">
    <location>
        <begin position="34"/>
        <end position="765"/>
    </location>
</feature>
<evidence type="ECO:0000313" key="16">
    <source>
        <dbReference type="EMBL" id="MDV3455376.1"/>
    </source>
</evidence>
<sequence length="765" mass="81183">MGHFTSGRRRAAGSAFTASIALSALTASAPASAQDVPANAAATPEESTGEIVVTGTRRGDASVTDTALAITAFSGETLERNHVTTLSDLRNLDPSVNIQSFGAAQTKVVLRGIDSDVGATSALYLNEAAVLGGTGGNILGDGKPGVRLHDIDHVEVLKGPQGTLFGTSSMSGTLRVLTRKPELETWGGSAELGLAGVEGGNPFGEASATLNVPVAPTVAVRVTGWLEAGGGFIDQQVGNRATFENNNDQYVRGVRGEALWQPSVDFSLRAMALHQAINVDGNQAFQQAAGPYLNTSPTVEFYKDKYSLFSLTGDYDLGFASIIASGNYSKQDVLNAKDSTPTNISFGVNAPLSFVARIDFEDYNGELRFSSKFDGPFQIVAGAYYEHTTSVYQTNAIQAPNFTPACLSYEECKANGLANAGRGNSIYEFGTSTARTIDQYALYAQGDLEIVPGLTATVGGRYFRAEVRDVVTNLQTVFPDFVFGVVTTPSITGDRKGTNTKPSYNAALLWEATPNVSLYARAASGFRIGGVNTATSLAQQAGVNFPGNYAPDSLWSYEAGVKGYLFDRALFFDLSGYRVDWTNQQLSASAAGAFGYTINAGKTVTKGIEFNTRLNLPSGFSFTGNVTYVDAKLAEDLPADVVAAGTFGEEGDRVPLSPRWSAAASANYDVALSDRLTGFVSGNVTYHGDSYSSFSRATAFDTYLPEYTMFGAKIGMRTQNGVEFTLYGDNLGNEAPYLGVVPSQDGVRVFTARPRTYGLRVRSSF</sequence>
<keyword evidence="2 11" id="KW-0813">Transport</keyword>
<keyword evidence="13" id="KW-0732">Signal</keyword>
<evidence type="ECO:0000256" key="13">
    <source>
        <dbReference type="SAM" id="SignalP"/>
    </source>
</evidence>
<feature type="signal peptide" evidence="13">
    <location>
        <begin position="1"/>
        <end position="33"/>
    </location>
</feature>
<evidence type="ECO:0000256" key="10">
    <source>
        <dbReference type="ARBA" id="ARBA00023237"/>
    </source>
</evidence>
<feature type="domain" description="TonB-dependent receptor plug" evidence="15">
    <location>
        <begin position="64"/>
        <end position="173"/>
    </location>
</feature>
<keyword evidence="4" id="KW-0410">Iron transport</keyword>
<proteinExistence type="inferred from homology"/>
<dbReference type="InterPro" id="IPR000531">
    <property type="entry name" value="Beta-barrel_TonB"/>
</dbReference>
<dbReference type="PANTHER" id="PTHR32552:SF81">
    <property type="entry name" value="TONB-DEPENDENT OUTER MEMBRANE RECEPTOR"/>
    <property type="match status" value="1"/>
</dbReference>
<dbReference type="SUPFAM" id="SSF56935">
    <property type="entry name" value="Porins"/>
    <property type="match status" value="1"/>
</dbReference>
<dbReference type="PROSITE" id="PS52016">
    <property type="entry name" value="TONB_DEPENDENT_REC_3"/>
    <property type="match status" value="1"/>
</dbReference>
<evidence type="ECO:0000256" key="5">
    <source>
        <dbReference type="ARBA" id="ARBA00022692"/>
    </source>
</evidence>
<dbReference type="InterPro" id="IPR039426">
    <property type="entry name" value="TonB-dep_rcpt-like"/>
</dbReference>
<comment type="subcellular location">
    <subcellularLocation>
        <location evidence="1 11">Cell outer membrane</location>
        <topology evidence="1 11">Multi-pass membrane protein</topology>
    </subcellularLocation>
</comment>
<dbReference type="Proteomes" id="UP001273531">
    <property type="component" value="Unassembled WGS sequence"/>
</dbReference>
<comment type="caution">
    <text evidence="16">The sequence shown here is derived from an EMBL/GenBank/DDBJ whole genome shotgun (WGS) entry which is preliminary data.</text>
</comment>